<dbReference type="GO" id="GO:0005737">
    <property type="term" value="C:cytoplasm"/>
    <property type="evidence" value="ECO:0007669"/>
    <property type="project" value="InterPro"/>
</dbReference>
<dbReference type="GO" id="GO:0004814">
    <property type="term" value="F:arginine-tRNA ligase activity"/>
    <property type="evidence" value="ECO:0007669"/>
    <property type="project" value="InterPro"/>
</dbReference>
<dbReference type="GO" id="GO:0005524">
    <property type="term" value="F:ATP binding"/>
    <property type="evidence" value="ECO:0007669"/>
    <property type="project" value="InterPro"/>
</dbReference>
<dbReference type="InterPro" id="IPR001278">
    <property type="entry name" value="Arg-tRNA-ligase"/>
</dbReference>
<dbReference type="InterPro" id="IPR036695">
    <property type="entry name" value="Arg-tRNA-synth_N_sf"/>
</dbReference>
<dbReference type="SUPFAM" id="SSF55190">
    <property type="entry name" value="Arginyl-tRNA synthetase (ArgRS), N-terminal 'additional' domain"/>
    <property type="match status" value="1"/>
</dbReference>
<protein>
    <recommendedName>
        <fullName evidence="1">Arginyl tRNA synthetase N-terminal domain-containing protein</fullName>
    </recommendedName>
</protein>
<sequence>MIIIDKKAIAEYLSEYVTSISVKEIKDLVEIPPPDFDFNYAFPCFHLARFEHKSPNVIANELKIKMKLPDYLESIEATGPYLNFRVKPEQILQNIFTLQEDYGKIYEKISRATSNPSRIVIEYPAPNTNKPLHFGHIRNMLLGRSLSNLLKYKGDKVFDVNLNNDRGIHICKSMFAYEMWGDGREPDKKSDHFVGEFYVKYTQMEQEDSKVIEKVYELLRLWEENDPQTKTLWKKMNNWAFKGFKETYNTLKI</sequence>
<reference evidence="2" key="1">
    <citation type="journal article" date="2014" name="Front. Microbiol.">
        <title>High frequency of phylogenetically diverse reductive dehalogenase-homologous genes in deep subseafloor sedimentary metagenomes.</title>
        <authorList>
            <person name="Kawai M."/>
            <person name="Futagami T."/>
            <person name="Toyoda A."/>
            <person name="Takaki Y."/>
            <person name="Nishi S."/>
            <person name="Hori S."/>
            <person name="Arai W."/>
            <person name="Tsubouchi T."/>
            <person name="Morono Y."/>
            <person name="Uchiyama I."/>
            <person name="Ito T."/>
            <person name="Fujiyama A."/>
            <person name="Inagaki F."/>
            <person name="Takami H."/>
        </authorList>
    </citation>
    <scope>NUCLEOTIDE SEQUENCE</scope>
    <source>
        <strain evidence="2">Expedition CK06-06</strain>
    </source>
</reference>
<dbReference type="SUPFAM" id="SSF52374">
    <property type="entry name" value="Nucleotidylyl transferase"/>
    <property type="match status" value="1"/>
</dbReference>
<dbReference type="PANTHER" id="PTHR11956">
    <property type="entry name" value="ARGINYL-TRNA SYNTHETASE"/>
    <property type="match status" value="1"/>
</dbReference>
<dbReference type="InterPro" id="IPR005148">
    <property type="entry name" value="Arg-tRNA-synth_N"/>
</dbReference>
<dbReference type="SMART" id="SM01016">
    <property type="entry name" value="Arg_tRNA_synt_N"/>
    <property type="match status" value="1"/>
</dbReference>
<evidence type="ECO:0000313" key="2">
    <source>
        <dbReference type="EMBL" id="GAH73639.1"/>
    </source>
</evidence>
<proteinExistence type="predicted"/>
<name>X1J5M3_9ZZZZ</name>
<dbReference type="GO" id="GO:0006420">
    <property type="term" value="P:arginyl-tRNA aminoacylation"/>
    <property type="evidence" value="ECO:0007669"/>
    <property type="project" value="InterPro"/>
</dbReference>
<dbReference type="InterPro" id="IPR035684">
    <property type="entry name" value="ArgRS_core"/>
</dbReference>
<comment type="caution">
    <text evidence="2">The sequence shown here is derived from an EMBL/GenBank/DDBJ whole genome shotgun (WGS) entry which is preliminary data.</text>
</comment>
<dbReference type="Gene3D" id="3.30.1360.70">
    <property type="entry name" value="Arginyl tRNA synthetase N-terminal domain"/>
    <property type="match status" value="1"/>
</dbReference>
<dbReference type="Gene3D" id="3.40.50.620">
    <property type="entry name" value="HUPs"/>
    <property type="match status" value="1"/>
</dbReference>
<accession>X1J5M3</accession>
<dbReference type="PRINTS" id="PR01038">
    <property type="entry name" value="TRNASYNTHARG"/>
</dbReference>
<gene>
    <name evidence="2" type="ORF">S03H2_43848</name>
</gene>
<organism evidence="2">
    <name type="scientific">marine sediment metagenome</name>
    <dbReference type="NCBI Taxonomy" id="412755"/>
    <lineage>
        <taxon>unclassified sequences</taxon>
        <taxon>metagenomes</taxon>
        <taxon>ecological metagenomes</taxon>
    </lineage>
</organism>
<evidence type="ECO:0000259" key="1">
    <source>
        <dbReference type="SMART" id="SM01016"/>
    </source>
</evidence>
<dbReference type="Pfam" id="PF03485">
    <property type="entry name" value="Arg_tRNA_synt_N"/>
    <property type="match status" value="1"/>
</dbReference>
<dbReference type="EMBL" id="BARU01027384">
    <property type="protein sequence ID" value="GAH73639.1"/>
    <property type="molecule type" value="Genomic_DNA"/>
</dbReference>
<dbReference type="PANTHER" id="PTHR11956:SF5">
    <property type="entry name" value="ARGININE--TRNA LIGASE, CYTOPLASMIC"/>
    <property type="match status" value="1"/>
</dbReference>
<feature type="domain" description="Arginyl tRNA synthetase N-terminal" evidence="1">
    <location>
        <begin position="7"/>
        <end position="86"/>
    </location>
</feature>
<dbReference type="InterPro" id="IPR014729">
    <property type="entry name" value="Rossmann-like_a/b/a_fold"/>
</dbReference>
<dbReference type="Pfam" id="PF00750">
    <property type="entry name" value="tRNA-synt_1d"/>
    <property type="match status" value="1"/>
</dbReference>
<dbReference type="AlphaFoldDB" id="X1J5M3"/>
<feature type="non-terminal residue" evidence="2">
    <location>
        <position position="253"/>
    </location>
</feature>